<dbReference type="InterPro" id="IPR036291">
    <property type="entry name" value="NAD(P)-bd_dom_sf"/>
</dbReference>
<dbReference type="InterPro" id="IPR029752">
    <property type="entry name" value="D-isomer_DH_CS1"/>
</dbReference>
<dbReference type="SUPFAM" id="SSF51735">
    <property type="entry name" value="NAD(P)-binding Rossmann-fold domains"/>
    <property type="match status" value="1"/>
</dbReference>
<evidence type="ECO:0000313" key="9">
    <source>
        <dbReference type="Proteomes" id="UP000831495"/>
    </source>
</evidence>
<reference evidence="8" key="1">
    <citation type="journal article" date="2022" name="Int. J. Syst. Evol. Microbiol.">
        <title>Apilactobacillus apisilvae sp. nov., Nicolia spurrieriana gen. nov. sp. nov., Bombilactobacillus folatiphilus sp. nov. and Bombilactobacillus thymidiniphilus sp. nov., four new lactic acid bacterial isolates from stingless bees Tetragonula carbonaria and Austroplebeia australis.</title>
        <authorList>
            <person name="Oliphant S.A."/>
            <person name="Watson-Haigh N.S."/>
            <person name="Sumby K.M."/>
            <person name="Gardner J."/>
            <person name="Groom S."/>
            <person name="Jiranek V."/>
        </authorList>
    </citation>
    <scope>NUCLEOTIDE SEQUENCE</scope>
    <source>
        <strain evidence="8">SG4_D2</strain>
    </source>
</reference>
<evidence type="ECO:0000256" key="1">
    <source>
        <dbReference type="ARBA" id="ARBA00005854"/>
    </source>
</evidence>
<dbReference type="InterPro" id="IPR006140">
    <property type="entry name" value="D-isomer_DH_NAD-bd"/>
</dbReference>
<accession>A0ABY4P8X3</accession>
<evidence type="ECO:0000256" key="4">
    <source>
        <dbReference type="ARBA" id="ARBA00023027"/>
    </source>
</evidence>
<feature type="domain" description="D-isomer specific 2-hydroxyacid dehydrogenase catalytic" evidence="6">
    <location>
        <begin position="6"/>
        <end position="317"/>
    </location>
</feature>
<dbReference type="PROSITE" id="PS00671">
    <property type="entry name" value="D_2_HYDROXYACID_DH_3"/>
    <property type="match status" value="1"/>
</dbReference>
<dbReference type="InterPro" id="IPR006139">
    <property type="entry name" value="D-isomer_2_OHA_DH_cat_dom"/>
</dbReference>
<sequence length="317" mass="34191">MKKLKILVTGTVPETGLAALKQICDVTYNPQLTTRAWVLAHLKDYDGLLLMGLAADRELIDAGVNLKIITANGAGFDHIDVVYATKKGIVVTNAPHAVRQPTAEMALALLLNVVRKVDFYDRKMQQGTWVDTNQVVNQGMNLPGKTLGIYGMGKIGQQLAQYAQALGMKIIYHNRHQLSVDQEANFQAQYVDFDTLVQQADVLSLHAPATAETAGIFNAAVFTKMKSTAYFINTARGALVNQSDLAVALSQGQIAGAGLDVFVDEPQVPKDLLKLDNVVLTPHAGTATQEARTATVAEAAHNLILFSQGQTLANQVN</sequence>
<feature type="domain" description="D-isomer specific 2-hydroxyacid dehydrogenase NAD-binding" evidence="7">
    <location>
        <begin position="107"/>
        <end position="285"/>
    </location>
</feature>
<dbReference type="PANTHER" id="PTHR42789:SF1">
    <property type="entry name" value="D-ISOMER SPECIFIC 2-HYDROXYACID DEHYDROGENASE FAMILY PROTEIN (AFU_ORTHOLOGUE AFUA_6G10090)"/>
    <property type="match status" value="1"/>
</dbReference>
<keyword evidence="4" id="KW-0520">NAD</keyword>
<dbReference type="PANTHER" id="PTHR42789">
    <property type="entry name" value="D-ISOMER SPECIFIC 2-HYDROXYACID DEHYDROGENASE FAMILY PROTEIN (AFU_ORTHOLOGUE AFUA_6G10090)"/>
    <property type="match status" value="1"/>
</dbReference>
<proteinExistence type="inferred from homology"/>
<dbReference type="RefSeq" id="WP_249514249.1">
    <property type="nucleotide sequence ID" value="NZ_CP093366.1"/>
</dbReference>
<dbReference type="Gene3D" id="3.40.50.720">
    <property type="entry name" value="NAD(P)-binding Rossmann-like Domain"/>
    <property type="match status" value="2"/>
</dbReference>
<dbReference type="Pfam" id="PF02826">
    <property type="entry name" value="2-Hacid_dh_C"/>
    <property type="match status" value="1"/>
</dbReference>
<name>A0ABY4P8X3_9LACO</name>
<evidence type="ECO:0000313" key="8">
    <source>
        <dbReference type="EMBL" id="UQS81981.1"/>
    </source>
</evidence>
<dbReference type="EMBL" id="CP093366">
    <property type="protein sequence ID" value="UQS81981.1"/>
    <property type="molecule type" value="Genomic_DNA"/>
</dbReference>
<dbReference type="SUPFAM" id="SSF52283">
    <property type="entry name" value="Formate/glycerate dehydrogenase catalytic domain-like"/>
    <property type="match status" value="1"/>
</dbReference>
<evidence type="ECO:0000259" key="6">
    <source>
        <dbReference type="Pfam" id="PF00389"/>
    </source>
</evidence>
<dbReference type="PROSITE" id="PS00065">
    <property type="entry name" value="D_2_HYDROXYACID_DH_1"/>
    <property type="match status" value="1"/>
</dbReference>
<dbReference type="PROSITE" id="PS00670">
    <property type="entry name" value="D_2_HYDROXYACID_DH_2"/>
    <property type="match status" value="1"/>
</dbReference>
<evidence type="ECO:0000259" key="7">
    <source>
        <dbReference type="Pfam" id="PF02826"/>
    </source>
</evidence>
<evidence type="ECO:0000256" key="5">
    <source>
        <dbReference type="RuleBase" id="RU003719"/>
    </source>
</evidence>
<organism evidence="8 9">
    <name type="scientific">Bombilactobacillus folatiphilus</name>
    <dbReference type="NCBI Taxonomy" id="2923362"/>
    <lineage>
        <taxon>Bacteria</taxon>
        <taxon>Bacillati</taxon>
        <taxon>Bacillota</taxon>
        <taxon>Bacilli</taxon>
        <taxon>Lactobacillales</taxon>
        <taxon>Lactobacillaceae</taxon>
        <taxon>Bombilactobacillus</taxon>
    </lineage>
</organism>
<protein>
    <submittedName>
        <fullName evidence="8">NAD(P)-binding domain-containing protein</fullName>
    </submittedName>
</protein>
<evidence type="ECO:0000256" key="3">
    <source>
        <dbReference type="ARBA" id="ARBA00023002"/>
    </source>
</evidence>
<dbReference type="InterPro" id="IPR050857">
    <property type="entry name" value="D-2-hydroxyacid_DH"/>
</dbReference>
<comment type="similarity">
    <text evidence="1 5">Belongs to the D-isomer specific 2-hydroxyacid dehydrogenase family.</text>
</comment>
<dbReference type="InterPro" id="IPR029753">
    <property type="entry name" value="D-isomer_DH_CS"/>
</dbReference>
<gene>
    <name evidence="8" type="ORF">MOO45_07270</name>
</gene>
<dbReference type="Proteomes" id="UP000831495">
    <property type="component" value="Chromosome"/>
</dbReference>
<keyword evidence="2" id="KW-0028">Amino-acid biosynthesis</keyword>
<dbReference type="Pfam" id="PF00389">
    <property type="entry name" value="2-Hacid_dh"/>
    <property type="match status" value="1"/>
</dbReference>
<evidence type="ECO:0000256" key="2">
    <source>
        <dbReference type="ARBA" id="ARBA00022605"/>
    </source>
</evidence>
<keyword evidence="9" id="KW-1185">Reference proteome</keyword>
<keyword evidence="3 5" id="KW-0560">Oxidoreductase</keyword>